<feature type="compositionally biased region" description="Basic residues" evidence="2">
    <location>
        <begin position="72"/>
        <end position="83"/>
    </location>
</feature>
<feature type="compositionally biased region" description="Basic and acidic residues" evidence="2">
    <location>
        <begin position="401"/>
        <end position="412"/>
    </location>
</feature>
<feature type="compositionally biased region" description="Low complexity" evidence="2">
    <location>
        <begin position="99"/>
        <end position="109"/>
    </location>
</feature>
<accession>A0A165TY36</accession>
<keyword evidence="1" id="KW-0175">Coiled coil</keyword>
<feature type="compositionally biased region" description="Polar residues" evidence="2">
    <location>
        <begin position="237"/>
        <end position="247"/>
    </location>
</feature>
<dbReference type="OrthoDB" id="2938200at2759"/>
<feature type="compositionally biased region" description="Basic and acidic residues" evidence="2">
    <location>
        <begin position="35"/>
        <end position="44"/>
    </location>
</feature>
<feature type="compositionally biased region" description="Basic residues" evidence="2">
    <location>
        <begin position="413"/>
        <end position="426"/>
    </location>
</feature>
<gene>
    <name evidence="3" type="ORF">NEOLEDRAFT_1176773</name>
</gene>
<feature type="compositionally biased region" description="Basic and acidic residues" evidence="2">
    <location>
        <begin position="586"/>
        <end position="596"/>
    </location>
</feature>
<dbReference type="Proteomes" id="UP000076761">
    <property type="component" value="Unassembled WGS sequence"/>
</dbReference>
<dbReference type="InParanoid" id="A0A165TY36"/>
<evidence type="ECO:0000313" key="4">
    <source>
        <dbReference type="Proteomes" id="UP000076761"/>
    </source>
</evidence>
<keyword evidence="4" id="KW-1185">Reference proteome</keyword>
<evidence type="ECO:0000256" key="2">
    <source>
        <dbReference type="SAM" id="MobiDB-lite"/>
    </source>
</evidence>
<feature type="region of interest" description="Disordered" evidence="2">
    <location>
        <begin position="586"/>
        <end position="610"/>
    </location>
</feature>
<reference evidence="3 4" key="1">
    <citation type="journal article" date="2016" name="Mol. Biol. Evol.">
        <title>Comparative Genomics of Early-Diverging Mushroom-Forming Fungi Provides Insights into the Origins of Lignocellulose Decay Capabilities.</title>
        <authorList>
            <person name="Nagy L.G."/>
            <person name="Riley R."/>
            <person name="Tritt A."/>
            <person name="Adam C."/>
            <person name="Daum C."/>
            <person name="Floudas D."/>
            <person name="Sun H."/>
            <person name="Yadav J.S."/>
            <person name="Pangilinan J."/>
            <person name="Larsson K.H."/>
            <person name="Matsuura K."/>
            <person name="Barry K."/>
            <person name="Labutti K."/>
            <person name="Kuo R."/>
            <person name="Ohm R.A."/>
            <person name="Bhattacharya S.S."/>
            <person name="Shirouzu T."/>
            <person name="Yoshinaga Y."/>
            <person name="Martin F.M."/>
            <person name="Grigoriev I.V."/>
            <person name="Hibbett D.S."/>
        </authorList>
    </citation>
    <scope>NUCLEOTIDE SEQUENCE [LARGE SCALE GENOMIC DNA]</scope>
    <source>
        <strain evidence="3 4">HHB14362 ss-1</strain>
    </source>
</reference>
<proteinExistence type="predicted"/>
<sequence>MDPSRPLWYPPDQWEHLPRDVQNQIASTALPPRPRIHDFDRDGPCGDPFPQQNTSQINHIDPTLQHVPDTNRKKKKKKKKTKKRSPDTRDDGDEVDSYSQTQTQGQSTDTHGDVSRLHTQSPPLEFPPSPTFSQPRMRSPTPRHWSPPLPEHAFSHSRHLKHVVPPNTQCQHEQDPAELSMNQPENRTRTQALFNNINSLKAQNAALESQCAAMQQRQTKLETKINSVHTEITQVQIHTLNNGPSRASRTREIHSKQDRMRHQEEPSDESDSDEDDGEQNIQGILRYKTLLQSNLPPHLQAAKNFLQHFQCQAFRHLCGVNSSQNWPSIDEPREDDCYTPDFDEDVTHATNSAICKRVADSVYTELKGLRELPDELRHPNVYFSCRTIEEMAKATYHGFRDQAKAQHNDAKSQKRKRNKRNTQRYQRRSHTLNHLLSVVPEYIKQYRCDPTPILEIDVISNYASGPESDDNEPQHMWKAHMGAQLGVDIRKIDKKMWADTICWEHIVPEWRSEEVGTILDRLQHLHVLSLDENARKKYQAYRMYRTGQSTTTPPTYVPWDFAISEKWWNDHHPSWKKQTHKWYSRGDPEGFGKKDPQGAAIACPSSASRG</sequence>
<evidence type="ECO:0000256" key="1">
    <source>
        <dbReference type="SAM" id="Coils"/>
    </source>
</evidence>
<evidence type="ECO:0000313" key="3">
    <source>
        <dbReference type="EMBL" id="KZT27347.1"/>
    </source>
</evidence>
<dbReference type="EMBL" id="KV425562">
    <property type="protein sequence ID" value="KZT27347.1"/>
    <property type="molecule type" value="Genomic_DNA"/>
</dbReference>
<feature type="coiled-coil region" evidence="1">
    <location>
        <begin position="190"/>
        <end position="224"/>
    </location>
</feature>
<name>A0A165TY36_9AGAM</name>
<dbReference type="AlphaFoldDB" id="A0A165TY36"/>
<feature type="region of interest" description="Disordered" evidence="2">
    <location>
        <begin position="237"/>
        <end position="278"/>
    </location>
</feature>
<feature type="region of interest" description="Disordered" evidence="2">
    <location>
        <begin position="401"/>
        <end position="426"/>
    </location>
</feature>
<feature type="region of interest" description="Disordered" evidence="2">
    <location>
        <begin position="19"/>
        <end position="153"/>
    </location>
</feature>
<feature type="compositionally biased region" description="Basic and acidic residues" evidence="2">
    <location>
        <begin position="249"/>
        <end position="265"/>
    </location>
</feature>
<organism evidence="3 4">
    <name type="scientific">Neolentinus lepideus HHB14362 ss-1</name>
    <dbReference type="NCBI Taxonomy" id="1314782"/>
    <lineage>
        <taxon>Eukaryota</taxon>
        <taxon>Fungi</taxon>
        <taxon>Dikarya</taxon>
        <taxon>Basidiomycota</taxon>
        <taxon>Agaricomycotina</taxon>
        <taxon>Agaricomycetes</taxon>
        <taxon>Gloeophyllales</taxon>
        <taxon>Gloeophyllaceae</taxon>
        <taxon>Neolentinus</taxon>
    </lineage>
</organism>
<feature type="compositionally biased region" description="Acidic residues" evidence="2">
    <location>
        <begin position="266"/>
        <end position="278"/>
    </location>
</feature>
<protein>
    <submittedName>
        <fullName evidence="3">Uncharacterized protein</fullName>
    </submittedName>
</protein>